<accession>A0ABY6Z9X1</accession>
<gene>
    <name evidence="3" type="ORF">NZD89_14740</name>
</gene>
<dbReference type="RefSeq" id="WP_268003572.1">
    <property type="nucleotide sequence ID" value="NZ_CP104067.1"/>
</dbReference>
<evidence type="ECO:0000313" key="4">
    <source>
        <dbReference type="Proteomes" id="UP001164761"/>
    </source>
</evidence>
<dbReference type="InterPro" id="IPR019734">
    <property type="entry name" value="TPR_rpt"/>
</dbReference>
<name>A0ABY6Z9X1_9BACL</name>
<feature type="region of interest" description="Disordered" evidence="2">
    <location>
        <begin position="132"/>
        <end position="163"/>
    </location>
</feature>
<proteinExistence type="predicted"/>
<keyword evidence="4" id="KW-1185">Reference proteome</keyword>
<sequence length="163" mass="18173">MSAARLIQAAYAYLYIGDFAQAKAAFERAIQEEPDNAEAYFCASITAHRSGHYEEARVYIERAMSLSPDVPLYEAHYHTICSSRLVEQARFAYIEGQVDAALQLLERAMVQDPLNDEAQAMKTELSALHLVDEDAVKEDSSESTEPNSNCDCRCQGENGARSR</sequence>
<dbReference type="SMART" id="SM00028">
    <property type="entry name" value="TPR"/>
    <property type="match status" value="3"/>
</dbReference>
<dbReference type="SUPFAM" id="SSF48452">
    <property type="entry name" value="TPR-like"/>
    <property type="match status" value="1"/>
</dbReference>
<dbReference type="Proteomes" id="UP001164761">
    <property type="component" value="Chromosome"/>
</dbReference>
<dbReference type="EMBL" id="CP104067">
    <property type="protein sequence ID" value="WAH39675.1"/>
    <property type="molecule type" value="Genomic_DNA"/>
</dbReference>
<evidence type="ECO:0000256" key="2">
    <source>
        <dbReference type="SAM" id="MobiDB-lite"/>
    </source>
</evidence>
<dbReference type="Gene3D" id="1.25.40.10">
    <property type="entry name" value="Tetratricopeptide repeat domain"/>
    <property type="match status" value="1"/>
</dbReference>
<evidence type="ECO:0000313" key="3">
    <source>
        <dbReference type="EMBL" id="WAH39675.1"/>
    </source>
</evidence>
<feature type="repeat" description="TPR" evidence="1">
    <location>
        <begin position="3"/>
        <end position="36"/>
    </location>
</feature>
<keyword evidence="1" id="KW-0802">TPR repeat</keyword>
<dbReference type="InterPro" id="IPR011990">
    <property type="entry name" value="TPR-like_helical_dom_sf"/>
</dbReference>
<protein>
    <submittedName>
        <fullName evidence="3">Tetratricopeptide repeat protein</fullName>
    </submittedName>
</protein>
<dbReference type="Pfam" id="PF13432">
    <property type="entry name" value="TPR_16"/>
    <property type="match status" value="1"/>
</dbReference>
<feature type="repeat" description="TPR" evidence="1">
    <location>
        <begin position="37"/>
        <end position="70"/>
    </location>
</feature>
<evidence type="ECO:0000256" key="1">
    <source>
        <dbReference type="PROSITE-ProRule" id="PRU00339"/>
    </source>
</evidence>
<reference evidence="3" key="1">
    <citation type="submission" date="2022-08" db="EMBL/GenBank/DDBJ databases">
        <title>Alicyclobacillus fastidiosus DSM 17978, complete genome.</title>
        <authorList>
            <person name="Wang Q."/>
            <person name="Cai R."/>
            <person name="Wang Z."/>
        </authorList>
    </citation>
    <scope>NUCLEOTIDE SEQUENCE</scope>
    <source>
        <strain evidence="3">DSM 17978</strain>
    </source>
</reference>
<organism evidence="3 4">
    <name type="scientific">Alicyclobacillus fastidiosus</name>
    <dbReference type="NCBI Taxonomy" id="392011"/>
    <lineage>
        <taxon>Bacteria</taxon>
        <taxon>Bacillati</taxon>
        <taxon>Bacillota</taxon>
        <taxon>Bacilli</taxon>
        <taxon>Bacillales</taxon>
        <taxon>Alicyclobacillaceae</taxon>
        <taxon>Alicyclobacillus</taxon>
    </lineage>
</organism>
<dbReference type="PROSITE" id="PS50005">
    <property type="entry name" value="TPR"/>
    <property type="match status" value="2"/>
</dbReference>